<evidence type="ECO:0000313" key="9">
    <source>
        <dbReference type="Proteomes" id="UP000235963"/>
    </source>
</evidence>
<dbReference type="SUPFAM" id="SSF55811">
    <property type="entry name" value="Nudix"/>
    <property type="match status" value="1"/>
</dbReference>
<keyword evidence="9" id="KW-1185">Reference proteome</keyword>
<keyword evidence="6" id="KW-0464">Manganese</keyword>
<comment type="caution">
    <text evidence="8">The sequence shown here is derived from an EMBL/GenBank/DDBJ whole genome shotgun (WGS) entry which is preliminary data.</text>
</comment>
<dbReference type="PANTHER" id="PTHR12992">
    <property type="entry name" value="NUDIX HYDROLASE"/>
    <property type="match status" value="1"/>
</dbReference>
<evidence type="ECO:0000256" key="6">
    <source>
        <dbReference type="ARBA" id="ARBA00023211"/>
    </source>
</evidence>
<dbReference type="OrthoDB" id="9802805at2"/>
<dbReference type="InterPro" id="IPR000086">
    <property type="entry name" value="NUDIX_hydrolase_dom"/>
</dbReference>
<evidence type="ECO:0000256" key="1">
    <source>
        <dbReference type="ARBA" id="ARBA00001936"/>
    </source>
</evidence>
<dbReference type="CDD" id="cd03426">
    <property type="entry name" value="NUDIX_CoAse_Nudt7"/>
    <property type="match status" value="1"/>
</dbReference>
<keyword evidence="3" id="KW-0479">Metal-binding</keyword>
<keyword evidence="5" id="KW-0460">Magnesium</keyword>
<dbReference type="PANTHER" id="PTHR12992:SF11">
    <property type="entry name" value="MITOCHONDRIAL COENZYME A DIPHOSPHATASE NUDT8"/>
    <property type="match status" value="1"/>
</dbReference>
<evidence type="ECO:0000256" key="2">
    <source>
        <dbReference type="ARBA" id="ARBA00001946"/>
    </source>
</evidence>
<reference evidence="8 9" key="1">
    <citation type="submission" date="2015-12" db="EMBL/GenBank/DDBJ databases">
        <title>Streptococcus penaeicida sp. nov.</title>
        <authorList>
            <person name="Gomez-Gil B."/>
            <person name="Morales-Covarrubias M."/>
        </authorList>
    </citation>
    <scope>NUCLEOTIDE SEQUENCE [LARGE SCALE GENOMIC DNA]</scope>
    <source>
        <strain evidence="8 9">CAIM 1838</strain>
    </source>
</reference>
<sequence>MEERIKEVLANYHPKPLGQQKEYAVFLPLVWDEGAWQVLYEVRGQDISQPGEVSFPGGRLEPGETFAEAALRECTEELNVNPGQVEIWGEIDYIVQAKRTIHCFVGQLHCDNWRDLKYNEEVDHLFTVPLNDILNKEPVFYDLPHRIKEGSNFPFERIRNGEKYAFNHQSSKIPFYEGFDETIWGLTAQFTDCFSRILREKNESK</sequence>
<dbReference type="InterPro" id="IPR015797">
    <property type="entry name" value="NUDIX_hydrolase-like_dom_sf"/>
</dbReference>
<dbReference type="PROSITE" id="PS51462">
    <property type="entry name" value="NUDIX"/>
    <property type="match status" value="1"/>
</dbReference>
<name>A0A2N8LA48_9STRE</name>
<evidence type="ECO:0000313" key="8">
    <source>
        <dbReference type="EMBL" id="PND47029.1"/>
    </source>
</evidence>
<dbReference type="GO" id="GO:0010945">
    <property type="term" value="F:coenzyme A diphosphatase activity"/>
    <property type="evidence" value="ECO:0007669"/>
    <property type="project" value="InterPro"/>
</dbReference>
<dbReference type="EMBL" id="LOCM01000033">
    <property type="protein sequence ID" value="PND47029.1"/>
    <property type="molecule type" value="Genomic_DNA"/>
</dbReference>
<dbReference type="InterPro" id="IPR045121">
    <property type="entry name" value="CoAse"/>
</dbReference>
<gene>
    <name evidence="8" type="ORF">AT575_09605</name>
</gene>
<dbReference type="GO" id="GO:0046872">
    <property type="term" value="F:metal ion binding"/>
    <property type="evidence" value="ECO:0007669"/>
    <property type="project" value="UniProtKB-KW"/>
</dbReference>
<dbReference type="Proteomes" id="UP000235963">
    <property type="component" value="Unassembled WGS sequence"/>
</dbReference>
<accession>A0A2N8LA48</accession>
<organism evidence="8 9">
    <name type="scientific">Streptococcus penaeicida</name>
    <dbReference type="NCBI Taxonomy" id="1765960"/>
    <lineage>
        <taxon>Bacteria</taxon>
        <taxon>Bacillati</taxon>
        <taxon>Bacillota</taxon>
        <taxon>Bacilli</taxon>
        <taxon>Lactobacillales</taxon>
        <taxon>Streptococcaceae</taxon>
        <taxon>Streptococcus</taxon>
    </lineage>
</organism>
<evidence type="ECO:0000259" key="7">
    <source>
        <dbReference type="PROSITE" id="PS51462"/>
    </source>
</evidence>
<dbReference type="RefSeq" id="WP_102778148.1">
    <property type="nucleotide sequence ID" value="NZ_CBCSGP010000009.1"/>
</dbReference>
<evidence type="ECO:0000256" key="3">
    <source>
        <dbReference type="ARBA" id="ARBA00022723"/>
    </source>
</evidence>
<keyword evidence="4" id="KW-0378">Hydrolase</keyword>
<evidence type="ECO:0000256" key="4">
    <source>
        <dbReference type="ARBA" id="ARBA00022801"/>
    </source>
</evidence>
<dbReference type="Pfam" id="PF00293">
    <property type="entry name" value="NUDIX"/>
    <property type="match status" value="1"/>
</dbReference>
<comment type="cofactor">
    <cofactor evidence="1">
        <name>Mn(2+)</name>
        <dbReference type="ChEBI" id="CHEBI:29035"/>
    </cofactor>
</comment>
<evidence type="ECO:0000256" key="5">
    <source>
        <dbReference type="ARBA" id="ARBA00022842"/>
    </source>
</evidence>
<proteinExistence type="predicted"/>
<comment type="cofactor">
    <cofactor evidence="2">
        <name>Mg(2+)</name>
        <dbReference type="ChEBI" id="CHEBI:18420"/>
    </cofactor>
</comment>
<dbReference type="AlphaFoldDB" id="A0A2N8LA48"/>
<protein>
    <submittedName>
        <fullName evidence="8">Coenzyme A pyrophosphatase</fullName>
    </submittedName>
</protein>
<dbReference type="Gene3D" id="3.90.79.10">
    <property type="entry name" value="Nucleoside Triphosphate Pyrophosphohydrolase"/>
    <property type="match status" value="1"/>
</dbReference>
<feature type="domain" description="Nudix hydrolase" evidence="7">
    <location>
        <begin position="21"/>
        <end position="151"/>
    </location>
</feature>